<dbReference type="PANTHER" id="PTHR42760:SF40">
    <property type="entry name" value="3-OXOACYL-[ACYL-CARRIER-PROTEIN] REDUCTASE, CHLOROPLASTIC"/>
    <property type="match status" value="1"/>
</dbReference>
<dbReference type="PRINTS" id="PR00081">
    <property type="entry name" value="GDHRDH"/>
</dbReference>
<feature type="non-terminal residue" evidence="2">
    <location>
        <position position="1"/>
    </location>
</feature>
<dbReference type="AlphaFoldDB" id="A0A381U4H2"/>
<dbReference type="PRINTS" id="PR00080">
    <property type="entry name" value="SDRFAMILY"/>
</dbReference>
<organism evidence="2">
    <name type="scientific">marine metagenome</name>
    <dbReference type="NCBI Taxonomy" id="408172"/>
    <lineage>
        <taxon>unclassified sequences</taxon>
        <taxon>metagenomes</taxon>
        <taxon>ecological metagenomes</taxon>
    </lineage>
</organism>
<dbReference type="GO" id="GO:0016616">
    <property type="term" value="F:oxidoreductase activity, acting on the CH-OH group of donors, NAD or NADP as acceptor"/>
    <property type="evidence" value="ECO:0007669"/>
    <property type="project" value="TreeGrafter"/>
</dbReference>
<dbReference type="InterPro" id="IPR002347">
    <property type="entry name" value="SDR_fam"/>
</dbReference>
<dbReference type="EMBL" id="UINC01005694">
    <property type="protein sequence ID" value="SVA22964.1"/>
    <property type="molecule type" value="Genomic_DNA"/>
</dbReference>
<dbReference type="FunFam" id="3.40.50.720:FF:000084">
    <property type="entry name" value="Short-chain dehydrogenase reductase"/>
    <property type="match status" value="1"/>
</dbReference>
<dbReference type="PANTHER" id="PTHR42760">
    <property type="entry name" value="SHORT-CHAIN DEHYDROGENASES/REDUCTASES FAMILY MEMBER"/>
    <property type="match status" value="1"/>
</dbReference>
<evidence type="ECO:0000313" key="2">
    <source>
        <dbReference type="EMBL" id="SVA22964.1"/>
    </source>
</evidence>
<evidence type="ECO:0008006" key="3">
    <source>
        <dbReference type="Google" id="ProtNLM"/>
    </source>
</evidence>
<reference evidence="2" key="1">
    <citation type="submission" date="2018-05" db="EMBL/GenBank/DDBJ databases">
        <authorList>
            <person name="Lanie J.A."/>
            <person name="Ng W.-L."/>
            <person name="Kazmierczak K.M."/>
            <person name="Andrzejewski T.M."/>
            <person name="Davidsen T.M."/>
            <person name="Wayne K.J."/>
            <person name="Tettelin H."/>
            <person name="Glass J.I."/>
            <person name="Rusch D."/>
            <person name="Podicherti R."/>
            <person name="Tsui H.-C.T."/>
            <person name="Winkler M.E."/>
        </authorList>
    </citation>
    <scope>NUCLEOTIDE SEQUENCE</scope>
</reference>
<dbReference type="Pfam" id="PF13561">
    <property type="entry name" value="adh_short_C2"/>
    <property type="match status" value="1"/>
</dbReference>
<gene>
    <name evidence="2" type="ORF">METZ01_LOCUS75818</name>
</gene>
<proteinExistence type="inferred from homology"/>
<dbReference type="SUPFAM" id="SSF51735">
    <property type="entry name" value="NAD(P)-binding Rossmann-fold domains"/>
    <property type="match status" value="1"/>
</dbReference>
<evidence type="ECO:0000256" key="1">
    <source>
        <dbReference type="ARBA" id="ARBA00006484"/>
    </source>
</evidence>
<dbReference type="InterPro" id="IPR036291">
    <property type="entry name" value="NAD(P)-bd_dom_sf"/>
</dbReference>
<name>A0A381U4H2_9ZZZZ</name>
<dbReference type="GO" id="GO:0030497">
    <property type="term" value="P:fatty acid elongation"/>
    <property type="evidence" value="ECO:0007669"/>
    <property type="project" value="TreeGrafter"/>
</dbReference>
<dbReference type="PROSITE" id="PS00061">
    <property type="entry name" value="ADH_SHORT"/>
    <property type="match status" value="1"/>
</dbReference>
<dbReference type="InterPro" id="IPR020904">
    <property type="entry name" value="Sc_DH/Rdtase_CS"/>
</dbReference>
<accession>A0A381U4H2</accession>
<protein>
    <recommendedName>
        <fullName evidence="3">NAD(P)-dependent dehydrogenase, short-chain alcohol dehydrogenase family</fullName>
    </recommendedName>
</protein>
<dbReference type="Gene3D" id="3.40.50.720">
    <property type="entry name" value="NAD(P)-binding Rossmann-like Domain"/>
    <property type="match status" value="1"/>
</dbReference>
<comment type="similarity">
    <text evidence="1">Belongs to the short-chain dehydrogenases/reductases (SDR) family.</text>
</comment>
<sequence length="273" mass="27921">VECDSSAPLSPDSLRLDGRVAVVTGGGTGIGRGVARTLANFGSRVAVWEKDPDTAGAAGDEVNGLGLVVDVREADQVEAALAETTERLGCPTILVNNAGGTFATPFLDSDERGWNALHRANLLHVILCTHRVATAMVAAGLGGSIVNVTSIEAHRAAPRFAAYAAAKAGVANFTKTAALELAEHGIRVNAVAPDLTRTEGLEALAGPGGPSRWDRIVPLGRAGTPEEVGGAVVFLASDLSSYVTGETIHVDGGTFASSGWFHRPEGGGYGYGP</sequence>